<evidence type="ECO:0000256" key="1">
    <source>
        <dbReference type="SAM" id="SignalP"/>
    </source>
</evidence>
<sequence length="116" mass="11787">MPHFSAMASKSGILLVALPLASAATKGMLVGPKEADGLKSVLRTARPLTFSAIAFKSGILLVGWPLASAATMGMLLRLAGADGLKLGLKTARGTTDCPLAVWALAASWAPWALAAS</sequence>
<dbReference type="RefSeq" id="XP_062683992.1">
    <property type="nucleotide sequence ID" value="XM_062826244.1"/>
</dbReference>
<dbReference type="GeneID" id="87863398"/>
<feature type="chain" id="PRO_5042177528" evidence="1">
    <location>
        <begin position="24"/>
        <end position="116"/>
    </location>
</feature>
<dbReference type="AlphaFoldDB" id="A0AAE0JKL1"/>
<protein>
    <submittedName>
        <fullName evidence="2">Uncharacterized protein</fullName>
    </submittedName>
</protein>
<name>A0AAE0JKL1_9PEZI</name>
<feature type="signal peptide" evidence="1">
    <location>
        <begin position="1"/>
        <end position="23"/>
    </location>
</feature>
<dbReference type="Proteomes" id="UP001278500">
    <property type="component" value="Unassembled WGS sequence"/>
</dbReference>
<reference evidence="2" key="2">
    <citation type="submission" date="2023-06" db="EMBL/GenBank/DDBJ databases">
        <authorList>
            <consortium name="Lawrence Berkeley National Laboratory"/>
            <person name="Haridas S."/>
            <person name="Hensen N."/>
            <person name="Bonometti L."/>
            <person name="Westerberg I."/>
            <person name="Brannstrom I.O."/>
            <person name="Guillou S."/>
            <person name="Cros-Aarteil S."/>
            <person name="Calhoun S."/>
            <person name="Kuo A."/>
            <person name="Mondo S."/>
            <person name="Pangilinan J."/>
            <person name="Riley R."/>
            <person name="Labutti K."/>
            <person name="Andreopoulos B."/>
            <person name="Lipzen A."/>
            <person name="Chen C."/>
            <person name="Yanf M."/>
            <person name="Daum C."/>
            <person name="Ng V."/>
            <person name="Clum A."/>
            <person name="Steindorff A."/>
            <person name="Ohm R."/>
            <person name="Martin F."/>
            <person name="Silar P."/>
            <person name="Natvig D."/>
            <person name="Lalanne C."/>
            <person name="Gautier V."/>
            <person name="Ament-Velasquez S.L."/>
            <person name="Kruys A."/>
            <person name="Hutchinson M.I."/>
            <person name="Powell A.J."/>
            <person name="Barry K."/>
            <person name="Miller A.N."/>
            <person name="Grigoriev I.V."/>
            <person name="Debuchy R."/>
            <person name="Gladieux P."/>
            <person name="Thoren M.H."/>
            <person name="Johannesson H."/>
        </authorList>
    </citation>
    <scope>NUCLEOTIDE SEQUENCE</scope>
    <source>
        <strain evidence="2">CBS 560.94</strain>
    </source>
</reference>
<keyword evidence="3" id="KW-1185">Reference proteome</keyword>
<evidence type="ECO:0000313" key="3">
    <source>
        <dbReference type="Proteomes" id="UP001278500"/>
    </source>
</evidence>
<proteinExistence type="predicted"/>
<organism evidence="2 3">
    <name type="scientific">Neurospora tetraspora</name>
    <dbReference type="NCBI Taxonomy" id="94610"/>
    <lineage>
        <taxon>Eukaryota</taxon>
        <taxon>Fungi</taxon>
        <taxon>Dikarya</taxon>
        <taxon>Ascomycota</taxon>
        <taxon>Pezizomycotina</taxon>
        <taxon>Sordariomycetes</taxon>
        <taxon>Sordariomycetidae</taxon>
        <taxon>Sordariales</taxon>
        <taxon>Sordariaceae</taxon>
        <taxon>Neurospora</taxon>
    </lineage>
</organism>
<gene>
    <name evidence="2" type="ORF">B0H65DRAFT_455621</name>
</gene>
<comment type="caution">
    <text evidence="2">The sequence shown here is derived from an EMBL/GenBank/DDBJ whole genome shotgun (WGS) entry which is preliminary data.</text>
</comment>
<keyword evidence="1" id="KW-0732">Signal</keyword>
<evidence type="ECO:0000313" key="2">
    <source>
        <dbReference type="EMBL" id="KAK3350697.1"/>
    </source>
</evidence>
<accession>A0AAE0JKL1</accession>
<reference evidence="2" key="1">
    <citation type="journal article" date="2023" name="Mol. Phylogenet. Evol.">
        <title>Genome-scale phylogeny and comparative genomics of the fungal order Sordariales.</title>
        <authorList>
            <person name="Hensen N."/>
            <person name="Bonometti L."/>
            <person name="Westerberg I."/>
            <person name="Brannstrom I.O."/>
            <person name="Guillou S."/>
            <person name="Cros-Aarteil S."/>
            <person name="Calhoun S."/>
            <person name="Haridas S."/>
            <person name="Kuo A."/>
            <person name="Mondo S."/>
            <person name="Pangilinan J."/>
            <person name="Riley R."/>
            <person name="LaButti K."/>
            <person name="Andreopoulos B."/>
            <person name="Lipzen A."/>
            <person name="Chen C."/>
            <person name="Yan M."/>
            <person name="Daum C."/>
            <person name="Ng V."/>
            <person name="Clum A."/>
            <person name="Steindorff A."/>
            <person name="Ohm R.A."/>
            <person name="Martin F."/>
            <person name="Silar P."/>
            <person name="Natvig D.O."/>
            <person name="Lalanne C."/>
            <person name="Gautier V."/>
            <person name="Ament-Velasquez S.L."/>
            <person name="Kruys A."/>
            <person name="Hutchinson M.I."/>
            <person name="Powell A.J."/>
            <person name="Barry K."/>
            <person name="Miller A.N."/>
            <person name="Grigoriev I.V."/>
            <person name="Debuchy R."/>
            <person name="Gladieux P."/>
            <person name="Hiltunen Thoren M."/>
            <person name="Johannesson H."/>
        </authorList>
    </citation>
    <scope>NUCLEOTIDE SEQUENCE</scope>
    <source>
        <strain evidence="2">CBS 560.94</strain>
    </source>
</reference>
<dbReference type="EMBL" id="JAUEPP010000002">
    <property type="protein sequence ID" value="KAK3350697.1"/>
    <property type="molecule type" value="Genomic_DNA"/>
</dbReference>